<dbReference type="SUPFAM" id="SSF48726">
    <property type="entry name" value="Immunoglobulin"/>
    <property type="match status" value="5"/>
</dbReference>
<dbReference type="GO" id="GO:0030154">
    <property type="term" value="P:cell differentiation"/>
    <property type="evidence" value="ECO:0007669"/>
    <property type="project" value="UniProtKB-ARBA"/>
</dbReference>
<protein>
    <recommendedName>
        <fullName evidence="11">Nephrin</fullName>
    </recommendedName>
</protein>
<feature type="compositionally biased region" description="Acidic residues" evidence="5">
    <location>
        <begin position="383"/>
        <end position="392"/>
    </location>
</feature>
<dbReference type="InterPro" id="IPR003599">
    <property type="entry name" value="Ig_sub"/>
</dbReference>
<comment type="caution">
    <text evidence="9">The sequence shown here is derived from an EMBL/GenBank/DDBJ whole genome shotgun (WGS) entry which is preliminary data.</text>
</comment>
<keyword evidence="3 6" id="KW-0472">Membrane</keyword>
<feature type="domain" description="Ig-like" evidence="7">
    <location>
        <begin position="548"/>
        <end position="647"/>
    </location>
</feature>
<keyword evidence="4" id="KW-1015">Disulfide bond</keyword>
<dbReference type="Proteomes" id="UP000790347">
    <property type="component" value="Unassembled WGS sequence"/>
</dbReference>
<reference evidence="9" key="1">
    <citation type="submission" date="2013-05" db="EMBL/GenBank/DDBJ databases">
        <authorList>
            <person name="Yim A.K.Y."/>
            <person name="Chan T.F."/>
            <person name="Ji K.M."/>
            <person name="Liu X.Y."/>
            <person name="Zhou J.W."/>
            <person name="Li R.Q."/>
            <person name="Yang K.Y."/>
            <person name="Li J."/>
            <person name="Li M."/>
            <person name="Law P.T.W."/>
            <person name="Wu Y.L."/>
            <person name="Cai Z.L."/>
            <person name="Qin H."/>
            <person name="Bao Y."/>
            <person name="Leung R.K.K."/>
            <person name="Ng P.K.S."/>
            <person name="Zou J."/>
            <person name="Zhong X.J."/>
            <person name="Ran P.X."/>
            <person name="Zhong N.S."/>
            <person name="Liu Z.G."/>
            <person name="Tsui S.K.W."/>
        </authorList>
    </citation>
    <scope>NUCLEOTIDE SEQUENCE</scope>
    <source>
        <strain evidence="9">Derf</strain>
        <tissue evidence="9">Whole organism</tissue>
    </source>
</reference>
<evidence type="ECO:0000259" key="7">
    <source>
        <dbReference type="PROSITE" id="PS50835"/>
    </source>
</evidence>
<name>A0A922ICI7_DERFA</name>
<dbReference type="PANTHER" id="PTHR23278:SF19">
    <property type="entry name" value="OBSCURIN"/>
    <property type="match status" value="1"/>
</dbReference>
<feature type="transmembrane region" description="Helical" evidence="6">
    <location>
        <begin position="1066"/>
        <end position="1088"/>
    </location>
</feature>
<dbReference type="Pfam" id="PF13927">
    <property type="entry name" value="Ig_3"/>
    <property type="match status" value="1"/>
</dbReference>
<proteinExistence type="predicted"/>
<evidence type="ECO:0000256" key="3">
    <source>
        <dbReference type="ARBA" id="ARBA00023136"/>
    </source>
</evidence>
<dbReference type="SMART" id="SM00409">
    <property type="entry name" value="IG"/>
    <property type="match status" value="5"/>
</dbReference>
<feature type="domain" description="Fibronectin type-III" evidence="8">
    <location>
        <begin position="955"/>
        <end position="1048"/>
    </location>
</feature>
<feature type="compositionally biased region" description="Low complexity" evidence="5">
    <location>
        <begin position="1099"/>
        <end position="1110"/>
    </location>
</feature>
<accession>A0A922ICI7</accession>
<feature type="domain" description="Ig-like" evidence="7">
    <location>
        <begin position="755"/>
        <end position="847"/>
    </location>
</feature>
<dbReference type="Pfam" id="PF00041">
    <property type="entry name" value="fn3"/>
    <property type="match status" value="1"/>
</dbReference>
<keyword evidence="6" id="KW-1133">Transmembrane helix</keyword>
<evidence type="ECO:0000256" key="4">
    <source>
        <dbReference type="ARBA" id="ARBA00023157"/>
    </source>
</evidence>
<dbReference type="InterPro" id="IPR036179">
    <property type="entry name" value="Ig-like_dom_sf"/>
</dbReference>
<organism evidence="9 10">
    <name type="scientific">Dermatophagoides farinae</name>
    <name type="common">American house dust mite</name>
    <dbReference type="NCBI Taxonomy" id="6954"/>
    <lineage>
        <taxon>Eukaryota</taxon>
        <taxon>Metazoa</taxon>
        <taxon>Ecdysozoa</taxon>
        <taxon>Arthropoda</taxon>
        <taxon>Chelicerata</taxon>
        <taxon>Arachnida</taxon>
        <taxon>Acari</taxon>
        <taxon>Acariformes</taxon>
        <taxon>Sarcoptiformes</taxon>
        <taxon>Astigmata</taxon>
        <taxon>Psoroptidia</taxon>
        <taxon>Analgoidea</taxon>
        <taxon>Pyroglyphidae</taxon>
        <taxon>Dermatophagoidinae</taxon>
        <taxon>Dermatophagoides</taxon>
    </lineage>
</organism>
<dbReference type="PROSITE" id="PS50835">
    <property type="entry name" value="IG_LIKE"/>
    <property type="match status" value="5"/>
</dbReference>
<evidence type="ECO:0008006" key="11">
    <source>
        <dbReference type="Google" id="ProtNLM"/>
    </source>
</evidence>
<dbReference type="SUPFAM" id="SSF49265">
    <property type="entry name" value="Fibronectin type III"/>
    <property type="match status" value="1"/>
</dbReference>
<keyword evidence="10" id="KW-1185">Reference proteome</keyword>
<evidence type="ECO:0000256" key="1">
    <source>
        <dbReference type="ARBA" id="ARBA00004167"/>
    </source>
</evidence>
<dbReference type="InterPro" id="IPR013783">
    <property type="entry name" value="Ig-like_fold"/>
</dbReference>
<dbReference type="Pfam" id="PF08205">
    <property type="entry name" value="C2-set_2"/>
    <property type="match status" value="1"/>
</dbReference>
<keyword evidence="6" id="KW-0812">Transmembrane</keyword>
<feature type="domain" description="Ig-like" evidence="7">
    <location>
        <begin position="654"/>
        <end position="748"/>
    </location>
</feature>
<feature type="compositionally biased region" description="Low complexity" evidence="5">
    <location>
        <begin position="1454"/>
        <end position="1469"/>
    </location>
</feature>
<feature type="region of interest" description="Disordered" evidence="5">
    <location>
        <begin position="1099"/>
        <end position="1175"/>
    </location>
</feature>
<dbReference type="InterPro" id="IPR013098">
    <property type="entry name" value="Ig_I-set"/>
</dbReference>
<sequence>MFGFSKKFDSSPSSSLTTTNIDDYNIESSSSSSSSYRISNIGYCCFWYTSTKRTFILLIIMLSSWSSSFPFISNFSTSNFSNIFVNCDVTIVESQSSSSSSEFYYSSTLPSSSLPTKITESKSSIDNKTKAIVIRKPSQKLSINNKINDNSIMTIIQPKSTIWRHRPKWLIKTNSTLITTTTTTIPHTTTKATNRSTTIRESKHNNQRIFDNKNTFININDDIDSDDGVRDNIALSLFSSSFIPLPSLFDDHRHFYHHHNHSYGHQLPFTPSSSSYRPKKQQKRAIYWTNDDLEQSSSYDSLSSILYQKQQHRKPLFALKLRTKLPSTSSSSSTMMTTTTSTTNSDNTIKSTVYDDFFHYRAINDQSIDEFMLADSPQIGNIEQDDDDDDMNNDFYHSSSSSSSKKQQIRITRHRHKNSEKDFEIIGTLTGVAGGKIALPCNISTSTPKDSVSLILWYKDESTTPIYSVDARKGVSLEAARRVTDENLASRAYMNTGTSGSSSPYAHLMLELLTPDDAGEYACRVDFRKERTRNSVIFLKIIVPPEKPQIIDSNGESLPSLIGPYTEGDHLTLICEVEGGKPTPSLTWWRESVLLDDTYEQVTTPNSNTLVRNQLIIQSLRRQDLMAVFTCQASNNNISLPSTATVTVDLNFRPLVVKILGERKQSLSAEKVSIITCESSGSRPPATITWWLAGTTRLRNAQEQISADGNKTTSRLSLTVTVDDIGKEITCRAENPHVQSSAIEDTIQLEINYAPQVTLKLGSNLRHSHIQEGNDVYFECVIRASPWSYEVRWHFEGRELQTNTSAGIIVSNQSLVLQKVRRQQRGKYTCSATNSEGDGESNAVHLRIQFAPICKAGQKIIYGAARHETVNIICELESDPSEVEFFWSYNGTGSEPRRETATLKYESNGPQSSLGRYTPHTEFDYGTIYCWGRNSVGVQSKPCAYSIVAAGSPDPVRNCSVFNVTEDSMRVDCDEGYDGGLVQHFLLEIYDTTERNSALRANVTASTPQFHLNNLQPAHTYLFVIYAANAKGRSKGIALTAFTLAMPESMNRLAKGNVWQLNFNPVLVVLIAVVTGIVLIAFFIVLIVRWKTMKPTNASGANCASSSSSNLNHRYHHHDQKSLQSLSTNSNGGNNGTSSINGSSQTTNTTINSTTLSSSDMSSSTTSNNNNNHNNNILEIANEMTTKNALCNELDDIVLNGDDVEKLTIPLNGHPPSSTTPTGATIMRSNIYSSGPLSSSNNNTGANGMVASNKHVTWRPDTPPSPTPNIYTQYTNIGYMPITPMDSIDSYQLIATGASLPHNSTGNTVVPMSYTLAAGLNGGCYETTFMDQHPNHHNQSVPQQHSTTPYGVIVSDSGGGGAIGAITGNITTNIPMPPSSSYLSQHNQLSSQNPYGIHTSSTIMTTATTTTPQQQSCQVYGTIPRRVRVIPNSNNGVNSMDMVTSQPGIVPGIPVSSSIASSSSGASIGTNHSHTPSSLQHPNIVNGSQYQFHHPPTMTSHSASHNTLTISPQQTPTSSTTTNDPSSSSSMTQV</sequence>
<keyword evidence="2" id="KW-0677">Repeat</keyword>
<dbReference type="InterPro" id="IPR003961">
    <property type="entry name" value="FN3_dom"/>
</dbReference>
<evidence type="ECO:0000259" key="8">
    <source>
        <dbReference type="PROSITE" id="PS50853"/>
    </source>
</evidence>
<dbReference type="GO" id="GO:0009653">
    <property type="term" value="P:anatomical structure morphogenesis"/>
    <property type="evidence" value="ECO:0007669"/>
    <property type="project" value="UniProtKB-ARBA"/>
</dbReference>
<feature type="compositionally biased region" description="Polar residues" evidence="5">
    <location>
        <begin position="1470"/>
        <end position="1506"/>
    </location>
</feature>
<feature type="region of interest" description="Disordered" evidence="5">
    <location>
        <begin position="380"/>
        <end position="415"/>
    </location>
</feature>
<feature type="domain" description="Ig-like" evidence="7">
    <location>
        <begin position="434"/>
        <end position="534"/>
    </location>
</feature>
<evidence type="ECO:0000256" key="5">
    <source>
        <dbReference type="SAM" id="MobiDB-lite"/>
    </source>
</evidence>
<reference evidence="9" key="2">
    <citation type="journal article" date="2022" name="Res Sq">
        <title>Comparative Genomics Reveals Insights into the Divergent Evolution of Astigmatic Mites and Household Pest Adaptations.</title>
        <authorList>
            <person name="Xiong Q."/>
            <person name="Wan A.T.-Y."/>
            <person name="Liu X.-Y."/>
            <person name="Fung C.S.-H."/>
            <person name="Xiao X."/>
            <person name="Malainual N."/>
            <person name="Hou J."/>
            <person name="Wang L."/>
            <person name="Wang M."/>
            <person name="Yang K."/>
            <person name="Cui Y."/>
            <person name="Leung E."/>
            <person name="Nong W."/>
            <person name="Shin S.-K."/>
            <person name="Au S."/>
            <person name="Jeong K.Y."/>
            <person name="Chew F.T."/>
            <person name="Hui J."/>
            <person name="Leung T.F."/>
            <person name="Tungtrongchitr A."/>
            <person name="Zhong N."/>
            <person name="Liu Z."/>
            <person name="Tsui S."/>
        </authorList>
    </citation>
    <scope>NUCLEOTIDE SEQUENCE</scope>
    <source>
        <strain evidence="9">Derf</strain>
        <tissue evidence="9">Whole organism</tissue>
    </source>
</reference>
<dbReference type="InterPro" id="IPR036116">
    <property type="entry name" value="FN3_sf"/>
</dbReference>
<dbReference type="InterPro" id="IPR013162">
    <property type="entry name" value="CD80_C2-set"/>
</dbReference>
<dbReference type="EMBL" id="ASGP02000001">
    <property type="protein sequence ID" value="KAH9527565.1"/>
    <property type="molecule type" value="Genomic_DNA"/>
</dbReference>
<feature type="domain" description="Ig-like" evidence="7">
    <location>
        <begin position="868"/>
        <end position="946"/>
    </location>
</feature>
<feature type="region of interest" description="Disordered" evidence="5">
    <location>
        <begin position="1454"/>
        <end position="1534"/>
    </location>
</feature>
<evidence type="ECO:0000256" key="2">
    <source>
        <dbReference type="ARBA" id="ARBA00022737"/>
    </source>
</evidence>
<dbReference type="CDD" id="cd00063">
    <property type="entry name" value="FN3"/>
    <property type="match status" value="1"/>
</dbReference>
<dbReference type="Pfam" id="PF07679">
    <property type="entry name" value="I-set"/>
    <property type="match status" value="1"/>
</dbReference>
<dbReference type="InterPro" id="IPR007110">
    <property type="entry name" value="Ig-like_dom"/>
</dbReference>
<feature type="compositionally biased region" description="Low complexity" evidence="5">
    <location>
        <begin position="1507"/>
        <end position="1534"/>
    </location>
</feature>
<evidence type="ECO:0000313" key="9">
    <source>
        <dbReference type="EMBL" id="KAH9527565.1"/>
    </source>
</evidence>
<feature type="compositionally biased region" description="Low complexity" evidence="5">
    <location>
        <begin position="1122"/>
        <end position="1175"/>
    </location>
</feature>
<dbReference type="GO" id="GO:0016020">
    <property type="term" value="C:membrane"/>
    <property type="evidence" value="ECO:0007669"/>
    <property type="project" value="UniProtKB-SubCell"/>
</dbReference>
<dbReference type="PANTHER" id="PTHR23278">
    <property type="entry name" value="SIDESTEP PROTEIN"/>
    <property type="match status" value="1"/>
</dbReference>
<dbReference type="SMART" id="SM00060">
    <property type="entry name" value="FN3"/>
    <property type="match status" value="1"/>
</dbReference>
<dbReference type="SMART" id="SM00408">
    <property type="entry name" value="IGc2"/>
    <property type="match status" value="3"/>
</dbReference>
<evidence type="ECO:0000256" key="6">
    <source>
        <dbReference type="SAM" id="Phobius"/>
    </source>
</evidence>
<dbReference type="PROSITE" id="PS50853">
    <property type="entry name" value="FN3"/>
    <property type="match status" value="1"/>
</dbReference>
<dbReference type="InterPro" id="IPR003598">
    <property type="entry name" value="Ig_sub2"/>
</dbReference>
<comment type="subcellular location">
    <subcellularLocation>
        <location evidence="1">Membrane</location>
        <topology evidence="1">Single-pass membrane protein</topology>
    </subcellularLocation>
</comment>
<evidence type="ECO:0000313" key="10">
    <source>
        <dbReference type="Proteomes" id="UP000790347"/>
    </source>
</evidence>
<gene>
    <name evidence="9" type="ORF">DERF_001574</name>
</gene>
<dbReference type="Gene3D" id="2.60.40.10">
    <property type="entry name" value="Immunoglobulins"/>
    <property type="match status" value="5"/>
</dbReference>